<dbReference type="EMBL" id="CP159307">
    <property type="protein sequence ID" value="XCH33346.1"/>
    <property type="molecule type" value="Genomic_DNA"/>
</dbReference>
<dbReference type="RefSeq" id="WP_353714587.1">
    <property type="nucleotide sequence ID" value="NZ_CP159307.1"/>
</dbReference>
<evidence type="ECO:0000256" key="1">
    <source>
        <dbReference type="SAM" id="Phobius"/>
    </source>
</evidence>
<dbReference type="Pfam" id="PF01569">
    <property type="entry name" value="PAP2"/>
    <property type="match status" value="1"/>
</dbReference>
<organism evidence="3">
    <name type="scientific">Dehalogenimonas sp. 4OHTPN</name>
    <dbReference type="NCBI Taxonomy" id="3166643"/>
    <lineage>
        <taxon>Bacteria</taxon>
        <taxon>Bacillati</taxon>
        <taxon>Chloroflexota</taxon>
        <taxon>Dehalococcoidia</taxon>
        <taxon>Dehalococcoidales</taxon>
        <taxon>Dehalococcoidaceae</taxon>
        <taxon>Dehalogenimonas</taxon>
    </lineage>
</organism>
<protein>
    <submittedName>
        <fullName evidence="3">Phosphatase PAP2 family protein</fullName>
    </submittedName>
</protein>
<dbReference type="PANTHER" id="PTHR14969">
    <property type="entry name" value="SPHINGOSINE-1-PHOSPHATE PHOSPHOHYDROLASE"/>
    <property type="match status" value="1"/>
</dbReference>
<feature type="transmembrane region" description="Helical" evidence="1">
    <location>
        <begin position="54"/>
        <end position="76"/>
    </location>
</feature>
<dbReference type="CDD" id="cd03392">
    <property type="entry name" value="PAP2_like_2"/>
    <property type="match status" value="1"/>
</dbReference>
<dbReference type="InterPro" id="IPR036938">
    <property type="entry name" value="PAP2/HPO_sf"/>
</dbReference>
<evidence type="ECO:0000259" key="2">
    <source>
        <dbReference type="SMART" id="SM00014"/>
    </source>
</evidence>
<feature type="transmembrane region" description="Helical" evidence="1">
    <location>
        <begin position="83"/>
        <end position="100"/>
    </location>
</feature>
<evidence type="ECO:0000313" key="3">
    <source>
        <dbReference type="EMBL" id="XCH33346.1"/>
    </source>
</evidence>
<dbReference type="InterPro" id="IPR000326">
    <property type="entry name" value="PAP2/HPO"/>
</dbReference>
<keyword evidence="1" id="KW-0812">Transmembrane</keyword>
<sequence>MRPFPFTLYFGVLLALFLLAVFIGSDPAKAFDTAVFNAVQELRSPFLDAPMRAVSFLGETGPSIIVAVPFAVWLWVKGFRREAVWFVIALAAVAGVTGVLKEIIDRPRPDGGGLSFVSGHTSYFTVFAGYLFFTLQKVVGNRRWLIGWRIGLVALVVLTGFSRVYLGAHWPTDVLGGFLLGILLLAPVLRAVDNQRSAET</sequence>
<gene>
    <name evidence="3" type="ORF">ABV300_00280</name>
</gene>
<keyword evidence="1" id="KW-0472">Membrane</keyword>
<feature type="domain" description="Phosphatidic acid phosphatase type 2/haloperoxidase" evidence="2">
    <location>
        <begin position="83"/>
        <end position="189"/>
    </location>
</feature>
<feature type="transmembrane region" description="Helical" evidence="1">
    <location>
        <begin position="174"/>
        <end position="192"/>
    </location>
</feature>
<dbReference type="Gene3D" id="1.20.144.10">
    <property type="entry name" value="Phosphatidic acid phosphatase type 2/haloperoxidase"/>
    <property type="match status" value="2"/>
</dbReference>
<dbReference type="SUPFAM" id="SSF48317">
    <property type="entry name" value="Acid phosphatase/Vanadium-dependent haloperoxidase"/>
    <property type="match status" value="1"/>
</dbReference>
<proteinExistence type="predicted"/>
<dbReference type="PANTHER" id="PTHR14969:SF13">
    <property type="entry name" value="AT30094P"/>
    <property type="match status" value="1"/>
</dbReference>
<feature type="transmembrane region" description="Helical" evidence="1">
    <location>
        <begin position="112"/>
        <end position="133"/>
    </location>
</feature>
<dbReference type="SMART" id="SM00014">
    <property type="entry name" value="acidPPc"/>
    <property type="match status" value="1"/>
</dbReference>
<accession>A0AAU8GCE9</accession>
<dbReference type="AlphaFoldDB" id="A0AAU8GCE9"/>
<keyword evidence="1" id="KW-1133">Transmembrane helix</keyword>
<reference evidence="3" key="1">
    <citation type="submission" date="2024-06" db="EMBL/GenBank/DDBJ databases">
        <title>A Novel Isolate, Dehalogenimonas sp. Strain 4OHTPN, Dechlorinates Aromatic 4 Hydroxy chlorothalonil by a Novel Reductive Dehalogenase.</title>
        <authorList>
            <person name="Liu G."/>
        </authorList>
    </citation>
    <scope>NUCLEOTIDE SEQUENCE</scope>
    <source>
        <strain evidence="3">4OHTPN</strain>
    </source>
</reference>
<name>A0AAU8GCE9_9CHLR</name>
<feature type="transmembrane region" description="Helical" evidence="1">
    <location>
        <begin position="145"/>
        <end position="168"/>
    </location>
</feature>